<comment type="caution">
    <text evidence="1">The sequence shown here is derived from an EMBL/GenBank/DDBJ whole genome shotgun (WGS) entry which is preliminary data.</text>
</comment>
<gene>
    <name evidence="1" type="ORF">IAD06_09920</name>
</gene>
<name>A0A9D1KFC8_9BACT</name>
<dbReference type="Proteomes" id="UP000886722">
    <property type="component" value="Unassembled WGS sequence"/>
</dbReference>
<evidence type="ECO:0000313" key="2">
    <source>
        <dbReference type="Proteomes" id="UP000886722"/>
    </source>
</evidence>
<proteinExistence type="predicted"/>
<sequence length="60" mass="6841">MERSEMKNPKQIAWDSSYSFGMTNGLPLHPQWPVMSERKNARLYRAAGSEGEDGNRARTV</sequence>
<protein>
    <submittedName>
        <fullName evidence="1">Uncharacterized protein</fullName>
    </submittedName>
</protein>
<accession>A0A9D1KFC8</accession>
<organism evidence="1 2">
    <name type="scientific">Candidatus Caccoplasma intestinavium</name>
    <dbReference type="NCBI Taxonomy" id="2840716"/>
    <lineage>
        <taxon>Bacteria</taxon>
        <taxon>Pseudomonadati</taxon>
        <taxon>Bacteroidota</taxon>
        <taxon>Bacteroidia</taxon>
        <taxon>Bacteroidales</taxon>
        <taxon>Bacteroidaceae</taxon>
        <taxon>Bacteroidaceae incertae sedis</taxon>
        <taxon>Candidatus Caccoplasma</taxon>
    </lineage>
</organism>
<reference evidence="1" key="1">
    <citation type="submission" date="2020-10" db="EMBL/GenBank/DDBJ databases">
        <authorList>
            <person name="Gilroy R."/>
        </authorList>
    </citation>
    <scope>NUCLEOTIDE SEQUENCE</scope>
    <source>
        <strain evidence="1">21143</strain>
    </source>
</reference>
<dbReference type="AlphaFoldDB" id="A0A9D1KFC8"/>
<dbReference type="EMBL" id="DVKT01000072">
    <property type="protein sequence ID" value="HIT40332.1"/>
    <property type="molecule type" value="Genomic_DNA"/>
</dbReference>
<evidence type="ECO:0000313" key="1">
    <source>
        <dbReference type="EMBL" id="HIT40332.1"/>
    </source>
</evidence>
<reference evidence="1" key="2">
    <citation type="journal article" date="2021" name="PeerJ">
        <title>Extensive microbial diversity within the chicken gut microbiome revealed by metagenomics and culture.</title>
        <authorList>
            <person name="Gilroy R."/>
            <person name="Ravi A."/>
            <person name="Getino M."/>
            <person name="Pursley I."/>
            <person name="Horton D.L."/>
            <person name="Alikhan N.F."/>
            <person name="Baker D."/>
            <person name="Gharbi K."/>
            <person name="Hall N."/>
            <person name="Watson M."/>
            <person name="Adriaenssens E.M."/>
            <person name="Foster-Nyarko E."/>
            <person name="Jarju S."/>
            <person name="Secka A."/>
            <person name="Antonio M."/>
            <person name="Oren A."/>
            <person name="Chaudhuri R.R."/>
            <person name="La Ragione R."/>
            <person name="Hildebrand F."/>
            <person name="Pallen M.J."/>
        </authorList>
    </citation>
    <scope>NUCLEOTIDE SEQUENCE</scope>
    <source>
        <strain evidence="1">21143</strain>
    </source>
</reference>